<dbReference type="GO" id="GO:0000156">
    <property type="term" value="F:phosphorelay response regulator activity"/>
    <property type="evidence" value="ECO:0007669"/>
    <property type="project" value="TreeGrafter"/>
</dbReference>
<dbReference type="InterPro" id="IPR003594">
    <property type="entry name" value="HATPase_dom"/>
</dbReference>
<organism evidence="6 7">
    <name type="scientific">Nannocystis pusilla</name>
    <dbReference type="NCBI Taxonomy" id="889268"/>
    <lineage>
        <taxon>Bacteria</taxon>
        <taxon>Pseudomonadati</taxon>
        <taxon>Myxococcota</taxon>
        <taxon>Polyangia</taxon>
        <taxon>Nannocystales</taxon>
        <taxon>Nannocystaceae</taxon>
        <taxon>Nannocystis</taxon>
    </lineage>
</organism>
<keyword evidence="6" id="KW-0067">ATP-binding</keyword>
<keyword evidence="3" id="KW-0808">Transferase</keyword>
<dbReference type="PANTHER" id="PTHR42878">
    <property type="entry name" value="TWO-COMPONENT HISTIDINE KINASE"/>
    <property type="match status" value="1"/>
</dbReference>
<evidence type="ECO:0000313" key="7">
    <source>
        <dbReference type="Proteomes" id="UP001150924"/>
    </source>
</evidence>
<keyword evidence="6" id="KW-0547">Nucleotide-binding</keyword>
<dbReference type="GO" id="GO:0030295">
    <property type="term" value="F:protein kinase activator activity"/>
    <property type="evidence" value="ECO:0007669"/>
    <property type="project" value="TreeGrafter"/>
</dbReference>
<sequence length="53" mass="5606">MFQTLESRDKFEGAGIGLSVVKKIVESRGGSVALESQAGAGATFVVRWPKRPG</sequence>
<accession>A0A9X3IVP5</accession>
<evidence type="ECO:0000259" key="5">
    <source>
        <dbReference type="PROSITE" id="PS50109"/>
    </source>
</evidence>
<evidence type="ECO:0000256" key="2">
    <source>
        <dbReference type="ARBA" id="ARBA00012438"/>
    </source>
</evidence>
<comment type="caution">
    <text evidence="6">The sequence shown here is derived from an EMBL/GenBank/DDBJ whole genome shotgun (WGS) entry which is preliminary data.</text>
</comment>
<reference evidence="6" key="1">
    <citation type="submission" date="2022-11" db="EMBL/GenBank/DDBJ databases">
        <title>Minimal conservation of predation-associated metabolite biosynthetic gene clusters underscores biosynthetic potential of Myxococcota including descriptions for ten novel species: Archangium lansinium sp. nov., Myxococcus landrumus sp. nov., Nannocystis bai.</title>
        <authorList>
            <person name="Ahearne A."/>
            <person name="Stevens C."/>
            <person name="Phillips K."/>
        </authorList>
    </citation>
    <scope>NUCLEOTIDE SEQUENCE</scope>
    <source>
        <strain evidence="6">Na p29</strain>
    </source>
</reference>
<dbReference type="PRINTS" id="PR00344">
    <property type="entry name" value="BCTRLSENSOR"/>
</dbReference>
<dbReference type="InterPro" id="IPR004358">
    <property type="entry name" value="Sig_transdc_His_kin-like_C"/>
</dbReference>
<dbReference type="GO" id="GO:0004673">
    <property type="term" value="F:protein histidine kinase activity"/>
    <property type="evidence" value="ECO:0007669"/>
    <property type="project" value="UniProtKB-EC"/>
</dbReference>
<dbReference type="PROSITE" id="PS50109">
    <property type="entry name" value="HIS_KIN"/>
    <property type="match status" value="1"/>
</dbReference>
<dbReference type="PANTHER" id="PTHR42878:SF15">
    <property type="entry name" value="BACTERIOPHYTOCHROME"/>
    <property type="match status" value="1"/>
</dbReference>
<dbReference type="Pfam" id="PF02518">
    <property type="entry name" value="HATPase_c"/>
    <property type="match status" value="1"/>
</dbReference>
<protein>
    <recommendedName>
        <fullName evidence="2">histidine kinase</fullName>
        <ecNumber evidence="2">2.7.13.3</ecNumber>
    </recommendedName>
</protein>
<dbReference type="InterPro" id="IPR050351">
    <property type="entry name" value="BphY/WalK/GraS-like"/>
</dbReference>
<gene>
    <name evidence="6" type="ORF">OV079_05820</name>
</gene>
<dbReference type="GO" id="GO:0005524">
    <property type="term" value="F:ATP binding"/>
    <property type="evidence" value="ECO:0007669"/>
    <property type="project" value="UniProtKB-KW"/>
</dbReference>
<dbReference type="EMBL" id="JAPNKE010000002">
    <property type="protein sequence ID" value="MCY1005095.1"/>
    <property type="molecule type" value="Genomic_DNA"/>
</dbReference>
<evidence type="ECO:0000256" key="4">
    <source>
        <dbReference type="ARBA" id="ARBA00022777"/>
    </source>
</evidence>
<evidence type="ECO:0000313" key="6">
    <source>
        <dbReference type="EMBL" id="MCY1005095.1"/>
    </source>
</evidence>
<keyword evidence="4" id="KW-0418">Kinase</keyword>
<keyword evidence="7" id="KW-1185">Reference proteome</keyword>
<dbReference type="EC" id="2.7.13.3" evidence="2"/>
<proteinExistence type="predicted"/>
<feature type="domain" description="Histidine kinase" evidence="5">
    <location>
        <begin position="1"/>
        <end position="52"/>
    </location>
</feature>
<dbReference type="Gene3D" id="3.30.565.10">
    <property type="entry name" value="Histidine kinase-like ATPase, C-terminal domain"/>
    <property type="match status" value="1"/>
</dbReference>
<evidence type="ECO:0000256" key="1">
    <source>
        <dbReference type="ARBA" id="ARBA00000085"/>
    </source>
</evidence>
<evidence type="ECO:0000256" key="3">
    <source>
        <dbReference type="ARBA" id="ARBA00022679"/>
    </source>
</evidence>
<dbReference type="GO" id="GO:0007234">
    <property type="term" value="P:osmosensory signaling via phosphorelay pathway"/>
    <property type="evidence" value="ECO:0007669"/>
    <property type="project" value="TreeGrafter"/>
</dbReference>
<dbReference type="AlphaFoldDB" id="A0A9X3IVP5"/>
<dbReference type="InterPro" id="IPR036890">
    <property type="entry name" value="HATPase_C_sf"/>
</dbReference>
<dbReference type="Proteomes" id="UP001150924">
    <property type="component" value="Unassembled WGS sequence"/>
</dbReference>
<dbReference type="InterPro" id="IPR005467">
    <property type="entry name" value="His_kinase_dom"/>
</dbReference>
<comment type="catalytic activity">
    <reaction evidence="1">
        <text>ATP + protein L-histidine = ADP + protein N-phospho-L-histidine.</text>
        <dbReference type="EC" id="2.7.13.3"/>
    </reaction>
</comment>
<dbReference type="SUPFAM" id="SSF55874">
    <property type="entry name" value="ATPase domain of HSP90 chaperone/DNA topoisomerase II/histidine kinase"/>
    <property type="match status" value="1"/>
</dbReference>
<name>A0A9X3IVP5_9BACT</name>